<dbReference type="AlphaFoldDB" id="A0AAW2R3B3"/>
<evidence type="ECO:0000256" key="1">
    <source>
        <dbReference type="SAM" id="SignalP"/>
    </source>
</evidence>
<comment type="caution">
    <text evidence="3">The sequence shown here is derived from an EMBL/GenBank/DDBJ whole genome shotgun (WGS) entry which is preliminary data.</text>
</comment>
<organism evidence="3">
    <name type="scientific">Sesamum radiatum</name>
    <name type="common">Black benniseed</name>
    <dbReference type="NCBI Taxonomy" id="300843"/>
    <lineage>
        <taxon>Eukaryota</taxon>
        <taxon>Viridiplantae</taxon>
        <taxon>Streptophyta</taxon>
        <taxon>Embryophyta</taxon>
        <taxon>Tracheophyta</taxon>
        <taxon>Spermatophyta</taxon>
        <taxon>Magnoliopsida</taxon>
        <taxon>eudicotyledons</taxon>
        <taxon>Gunneridae</taxon>
        <taxon>Pentapetalae</taxon>
        <taxon>asterids</taxon>
        <taxon>lamiids</taxon>
        <taxon>Lamiales</taxon>
        <taxon>Pedaliaceae</taxon>
        <taxon>Sesamum</taxon>
    </lineage>
</organism>
<dbReference type="InterPro" id="IPR011051">
    <property type="entry name" value="RmlC_Cupin_sf"/>
</dbReference>
<keyword evidence="1" id="KW-0732">Signal</keyword>
<proteinExistence type="predicted"/>
<accession>A0AAW2R3B3</accession>
<dbReference type="Gene3D" id="2.60.120.10">
    <property type="entry name" value="Jelly Rolls"/>
    <property type="match status" value="1"/>
</dbReference>
<name>A0AAW2R3B3_SESRA</name>
<evidence type="ECO:0000259" key="2">
    <source>
        <dbReference type="Pfam" id="PF00190"/>
    </source>
</evidence>
<sequence length="128" mass="13174">MYLPYFFFFSLLLAASSNALVQDFCVADLSLPAGPAGYPCKKAASVTADAFAFHGLATAGNTSNIISAFVTPAFDAQFPVNGLGVSIARLDLAVGGVIPPHPPGGLGDGGHPGNNMRGIHLVVRQRCT</sequence>
<protein>
    <submittedName>
        <fullName evidence="3">Auxin-binding protein ABP20</fullName>
    </submittedName>
</protein>
<feature type="chain" id="PRO_5043408128" evidence="1">
    <location>
        <begin position="20"/>
        <end position="128"/>
    </location>
</feature>
<dbReference type="InterPro" id="IPR014710">
    <property type="entry name" value="RmlC-like_jellyroll"/>
</dbReference>
<gene>
    <name evidence="3" type="ORF">Sradi_3371600</name>
</gene>
<dbReference type="EMBL" id="JACGWJ010000014">
    <property type="protein sequence ID" value="KAL0374559.1"/>
    <property type="molecule type" value="Genomic_DNA"/>
</dbReference>
<feature type="signal peptide" evidence="1">
    <location>
        <begin position="1"/>
        <end position="19"/>
    </location>
</feature>
<evidence type="ECO:0000313" key="3">
    <source>
        <dbReference type="EMBL" id="KAL0374559.1"/>
    </source>
</evidence>
<reference evidence="3" key="1">
    <citation type="submission" date="2020-06" db="EMBL/GenBank/DDBJ databases">
        <authorList>
            <person name="Li T."/>
            <person name="Hu X."/>
            <person name="Zhang T."/>
            <person name="Song X."/>
            <person name="Zhang H."/>
            <person name="Dai N."/>
            <person name="Sheng W."/>
            <person name="Hou X."/>
            <person name="Wei L."/>
        </authorList>
    </citation>
    <scope>NUCLEOTIDE SEQUENCE</scope>
    <source>
        <strain evidence="3">G02</strain>
        <tissue evidence="3">Leaf</tissue>
    </source>
</reference>
<dbReference type="SUPFAM" id="SSF51182">
    <property type="entry name" value="RmlC-like cupins"/>
    <property type="match status" value="1"/>
</dbReference>
<dbReference type="Pfam" id="PF00190">
    <property type="entry name" value="Cupin_1"/>
    <property type="match status" value="1"/>
</dbReference>
<feature type="domain" description="Cupin type-1" evidence="2">
    <location>
        <begin position="55"/>
        <end position="101"/>
    </location>
</feature>
<dbReference type="PANTHER" id="PTHR31238">
    <property type="entry name" value="GERMIN-LIKE PROTEIN SUBFAMILY 3 MEMBER 3"/>
    <property type="match status" value="1"/>
</dbReference>
<reference evidence="3" key="2">
    <citation type="journal article" date="2024" name="Plant">
        <title>Genomic evolution and insights into agronomic trait innovations of Sesamum species.</title>
        <authorList>
            <person name="Miao H."/>
            <person name="Wang L."/>
            <person name="Qu L."/>
            <person name="Liu H."/>
            <person name="Sun Y."/>
            <person name="Le M."/>
            <person name="Wang Q."/>
            <person name="Wei S."/>
            <person name="Zheng Y."/>
            <person name="Lin W."/>
            <person name="Duan Y."/>
            <person name="Cao H."/>
            <person name="Xiong S."/>
            <person name="Wang X."/>
            <person name="Wei L."/>
            <person name="Li C."/>
            <person name="Ma Q."/>
            <person name="Ju M."/>
            <person name="Zhao R."/>
            <person name="Li G."/>
            <person name="Mu C."/>
            <person name="Tian Q."/>
            <person name="Mei H."/>
            <person name="Zhang T."/>
            <person name="Gao T."/>
            <person name="Zhang H."/>
        </authorList>
    </citation>
    <scope>NUCLEOTIDE SEQUENCE</scope>
    <source>
        <strain evidence="3">G02</strain>
    </source>
</reference>
<dbReference type="InterPro" id="IPR006045">
    <property type="entry name" value="Cupin_1"/>
</dbReference>